<reference evidence="2 3" key="1">
    <citation type="submission" date="2022-03" db="EMBL/GenBank/DDBJ databases">
        <title>Luteimonas soily sp. nov., a novel bacterium isolated from the soil.</title>
        <authorList>
            <person name="Zhang X."/>
        </authorList>
    </citation>
    <scope>NUCLEOTIDE SEQUENCE [LARGE SCALE GENOMIC DNA]</scope>
    <source>
        <strain evidence="2 3">50</strain>
    </source>
</reference>
<keyword evidence="2" id="KW-0378">Hydrolase</keyword>
<dbReference type="RefSeq" id="WP_243320428.1">
    <property type="nucleotide sequence ID" value="NZ_JALGCL010000002.1"/>
</dbReference>
<accession>A0ABT0A3W5</accession>
<feature type="signal peptide" evidence="1">
    <location>
        <begin position="1"/>
        <end position="22"/>
    </location>
</feature>
<dbReference type="EMBL" id="JALGCL010000002">
    <property type="protein sequence ID" value="MCJ0825675.1"/>
    <property type="molecule type" value="Genomic_DNA"/>
</dbReference>
<name>A0ABT0A3W5_9GAMM</name>
<protein>
    <submittedName>
        <fullName evidence="2">SGNH/GDSL hydrolase family protein</fullName>
    </submittedName>
</protein>
<dbReference type="SUPFAM" id="SSF52266">
    <property type="entry name" value="SGNH hydrolase"/>
    <property type="match status" value="1"/>
</dbReference>
<feature type="chain" id="PRO_5046390897" evidence="1">
    <location>
        <begin position="23"/>
        <end position="296"/>
    </location>
</feature>
<dbReference type="GO" id="GO:0016787">
    <property type="term" value="F:hydrolase activity"/>
    <property type="evidence" value="ECO:0007669"/>
    <property type="project" value="UniProtKB-KW"/>
</dbReference>
<proteinExistence type="predicted"/>
<dbReference type="InterPro" id="IPR036514">
    <property type="entry name" value="SGNH_hydro_sf"/>
</dbReference>
<comment type="caution">
    <text evidence="2">The sequence shown here is derived from an EMBL/GenBank/DDBJ whole genome shotgun (WGS) entry which is preliminary data.</text>
</comment>
<dbReference type="Proteomes" id="UP001165423">
    <property type="component" value="Unassembled WGS sequence"/>
</dbReference>
<evidence type="ECO:0000313" key="2">
    <source>
        <dbReference type="EMBL" id="MCJ0825675.1"/>
    </source>
</evidence>
<evidence type="ECO:0000313" key="3">
    <source>
        <dbReference type="Proteomes" id="UP001165423"/>
    </source>
</evidence>
<gene>
    <name evidence="2" type="ORF">MQC88_06850</name>
</gene>
<keyword evidence="3" id="KW-1185">Reference proteome</keyword>
<keyword evidence="1" id="KW-0732">Signal</keyword>
<dbReference type="CDD" id="cd00229">
    <property type="entry name" value="SGNH_hydrolase"/>
    <property type="match status" value="1"/>
</dbReference>
<evidence type="ECO:0000256" key="1">
    <source>
        <dbReference type="SAM" id="SignalP"/>
    </source>
</evidence>
<dbReference type="Gene3D" id="3.40.50.1110">
    <property type="entry name" value="SGNH hydrolase"/>
    <property type="match status" value="1"/>
</dbReference>
<organism evidence="2 3">
    <name type="scientific">Cognatiluteimonas sedimenti</name>
    <dbReference type="NCBI Taxonomy" id="2927791"/>
    <lineage>
        <taxon>Bacteria</taxon>
        <taxon>Pseudomonadati</taxon>
        <taxon>Pseudomonadota</taxon>
        <taxon>Gammaproteobacteria</taxon>
        <taxon>Lysobacterales</taxon>
        <taxon>Lysobacteraceae</taxon>
        <taxon>Cognatiluteimonas</taxon>
    </lineage>
</organism>
<sequence length="296" mass="31096">MNAIARMLSTLALVAIAFAASAQAPAGAPATDQAAGQARPLRVMLVGNSLTYSNNLPRLLRAVAASQPGGPAIETATYVIPGAELDTLWDDSKAADALRAGPWDALVLQERGGLVRCMANNRREPECRRSERAHRDFTRLATGAGARVLLLATWPPLRASDLGDNDLRRRMREVYSEAYSQLASRLGGDGARVEVVAAASVLLAPKQGAADPHPFSDDMHPSIASSLVMAAQLYSAVTGRAPVAQDLLIDFPMLPPAALTHPDTPIETQPQLAGDGSKVLLKAEALAPLYARAAGG</sequence>